<sequence length="105" mass="12258">MQQQVSAPRRRPELTAMPALMERKGKADKIVKDDEDTVPENQRVERRHQHPEPRCKMVEIQDELCNPVEIYTYRDKIKAFQNPYGVKSWINWCGTTTTLQESTAA</sequence>
<reference evidence="2" key="1">
    <citation type="journal article" date="2021" name="Genome Biol. Evol.">
        <title>A High-Quality Reference Genome for a Parasitic Bivalve with Doubly Uniparental Inheritance (Bivalvia: Unionida).</title>
        <authorList>
            <person name="Smith C.H."/>
        </authorList>
    </citation>
    <scope>NUCLEOTIDE SEQUENCE</scope>
    <source>
        <strain evidence="2">CHS0354</strain>
    </source>
</reference>
<dbReference type="EMBL" id="JAEAOA010001664">
    <property type="protein sequence ID" value="KAK3583153.1"/>
    <property type="molecule type" value="Genomic_DNA"/>
</dbReference>
<accession>A0AAE0VLZ1</accession>
<reference evidence="2" key="3">
    <citation type="submission" date="2023-05" db="EMBL/GenBank/DDBJ databases">
        <authorList>
            <person name="Smith C.H."/>
        </authorList>
    </citation>
    <scope>NUCLEOTIDE SEQUENCE</scope>
    <source>
        <strain evidence="2">CHS0354</strain>
        <tissue evidence="2">Mantle</tissue>
    </source>
</reference>
<dbReference type="Proteomes" id="UP001195483">
    <property type="component" value="Unassembled WGS sequence"/>
</dbReference>
<evidence type="ECO:0000256" key="1">
    <source>
        <dbReference type="SAM" id="MobiDB-lite"/>
    </source>
</evidence>
<comment type="caution">
    <text evidence="2">The sequence shown here is derived from an EMBL/GenBank/DDBJ whole genome shotgun (WGS) entry which is preliminary data.</text>
</comment>
<proteinExistence type="predicted"/>
<gene>
    <name evidence="2" type="ORF">CHS0354_027563</name>
</gene>
<feature type="compositionally biased region" description="Basic and acidic residues" evidence="1">
    <location>
        <begin position="21"/>
        <end position="32"/>
    </location>
</feature>
<feature type="region of interest" description="Disordered" evidence="1">
    <location>
        <begin position="21"/>
        <end position="51"/>
    </location>
</feature>
<reference evidence="2" key="2">
    <citation type="journal article" date="2021" name="Genome Biol. Evol.">
        <title>Developing a high-quality reference genome for a parasitic bivalve with doubly uniparental inheritance (Bivalvia: Unionida).</title>
        <authorList>
            <person name="Smith C.H."/>
        </authorList>
    </citation>
    <scope>NUCLEOTIDE SEQUENCE</scope>
    <source>
        <strain evidence="2">CHS0354</strain>
        <tissue evidence="2">Mantle</tissue>
    </source>
</reference>
<evidence type="ECO:0000313" key="2">
    <source>
        <dbReference type="EMBL" id="KAK3583153.1"/>
    </source>
</evidence>
<evidence type="ECO:0000313" key="3">
    <source>
        <dbReference type="Proteomes" id="UP001195483"/>
    </source>
</evidence>
<name>A0AAE0VLZ1_9BIVA</name>
<keyword evidence="3" id="KW-1185">Reference proteome</keyword>
<dbReference type="AlphaFoldDB" id="A0AAE0VLZ1"/>
<protein>
    <submittedName>
        <fullName evidence="2">Uncharacterized protein</fullName>
    </submittedName>
</protein>
<organism evidence="2 3">
    <name type="scientific">Potamilus streckersoni</name>
    <dbReference type="NCBI Taxonomy" id="2493646"/>
    <lineage>
        <taxon>Eukaryota</taxon>
        <taxon>Metazoa</taxon>
        <taxon>Spiralia</taxon>
        <taxon>Lophotrochozoa</taxon>
        <taxon>Mollusca</taxon>
        <taxon>Bivalvia</taxon>
        <taxon>Autobranchia</taxon>
        <taxon>Heteroconchia</taxon>
        <taxon>Palaeoheterodonta</taxon>
        <taxon>Unionida</taxon>
        <taxon>Unionoidea</taxon>
        <taxon>Unionidae</taxon>
        <taxon>Ambleminae</taxon>
        <taxon>Lampsilini</taxon>
        <taxon>Potamilus</taxon>
    </lineage>
</organism>